<feature type="transmembrane region" description="Helical" evidence="1">
    <location>
        <begin position="269"/>
        <end position="293"/>
    </location>
</feature>
<dbReference type="Pfam" id="PF07635">
    <property type="entry name" value="PSCyt1"/>
    <property type="match status" value="1"/>
</dbReference>
<feature type="transmembrane region" description="Helical" evidence="1">
    <location>
        <begin position="305"/>
        <end position="322"/>
    </location>
</feature>
<dbReference type="AlphaFoldDB" id="A0A5C6CSK1"/>
<feature type="chain" id="PRO_5022930103" evidence="2">
    <location>
        <begin position="28"/>
        <end position="379"/>
    </location>
</feature>
<dbReference type="OrthoDB" id="9809746at2"/>
<proteinExistence type="predicted"/>
<evidence type="ECO:0000256" key="1">
    <source>
        <dbReference type="SAM" id="Phobius"/>
    </source>
</evidence>
<comment type="caution">
    <text evidence="5">The sequence shown here is derived from an EMBL/GenBank/DDBJ whole genome shotgun (WGS) entry which is preliminary data.</text>
</comment>
<reference evidence="5 6" key="1">
    <citation type="submission" date="2019-02" db="EMBL/GenBank/DDBJ databases">
        <title>Deep-cultivation of Planctomycetes and their phenomic and genomic characterization uncovers novel biology.</title>
        <authorList>
            <person name="Wiegand S."/>
            <person name="Jogler M."/>
            <person name="Boedeker C."/>
            <person name="Pinto D."/>
            <person name="Vollmers J."/>
            <person name="Rivas-Marin E."/>
            <person name="Kohn T."/>
            <person name="Peeters S.H."/>
            <person name="Heuer A."/>
            <person name="Rast P."/>
            <person name="Oberbeckmann S."/>
            <person name="Bunk B."/>
            <person name="Jeske O."/>
            <person name="Meyerdierks A."/>
            <person name="Storesund J.E."/>
            <person name="Kallscheuer N."/>
            <person name="Luecker S."/>
            <person name="Lage O.M."/>
            <person name="Pohl T."/>
            <person name="Merkel B.J."/>
            <person name="Hornburger P."/>
            <person name="Mueller R.-W."/>
            <person name="Bruemmer F."/>
            <person name="Labrenz M."/>
            <person name="Spormann A.M."/>
            <person name="Op Den Camp H."/>
            <person name="Overmann J."/>
            <person name="Amann R."/>
            <person name="Jetten M.S.M."/>
            <person name="Mascher T."/>
            <person name="Medema M.H."/>
            <person name="Devos D.P."/>
            <person name="Kaster A.-K."/>
            <person name="Ovreas L."/>
            <person name="Rohde M."/>
            <person name="Galperin M.Y."/>
            <person name="Jogler C."/>
        </authorList>
    </citation>
    <scope>NUCLEOTIDE SEQUENCE [LARGE SCALE GENOMIC DNA]</scope>
    <source>
        <strain evidence="5 6">Pla52o</strain>
    </source>
</reference>
<keyword evidence="6" id="KW-1185">Reference proteome</keyword>
<dbReference type="EMBL" id="SJPT01000001">
    <property type="protein sequence ID" value="TWU26401.1"/>
    <property type="molecule type" value="Genomic_DNA"/>
</dbReference>
<feature type="transmembrane region" description="Helical" evidence="1">
    <location>
        <begin position="194"/>
        <end position="217"/>
    </location>
</feature>
<evidence type="ECO:0000256" key="2">
    <source>
        <dbReference type="SAM" id="SignalP"/>
    </source>
</evidence>
<feature type="transmembrane region" description="Helical" evidence="1">
    <location>
        <begin position="229"/>
        <end position="249"/>
    </location>
</feature>
<dbReference type="Proteomes" id="UP000316304">
    <property type="component" value="Unassembled WGS sequence"/>
</dbReference>
<keyword evidence="1" id="KW-0812">Transmembrane</keyword>
<evidence type="ECO:0000313" key="6">
    <source>
        <dbReference type="Proteomes" id="UP000316304"/>
    </source>
</evidence>
<gene>
    <name evidence="5" type="ORF">Pla52o_02540</name>
</gene>
<keyword evidence="1" id="KW-1133">Transmembrane helix</keyword>
<feature type="domain" description="Cytochrome C Planctomycete-type" evidence="3">
    <location>
        <begin position="83"/>
        <end position="134"/>
    </location>
</feature>
<keyword evidence="1" id="KW-0472">Membrane</keyword>
<feature type="signal peptide" evidence="2">
    <location>
        <begin position="1"/>
        <end position="27"/>
    </location>
</feature>
<organism evidence="5 6">
    <name type="scientific">Novipirellula galeiformis</name>
    <dbReference type="NCBI Taxonomy" id="2528004"/>
    <lineage>
        <taxon>Bacteria</taxon>
        <taxon>Pseudomonadati</taxon>
        <taxon>Planctomycetota</taxon>
        <taxon>Planctomycetia</taxon>
        <taxon>Pirellulales</taxon>
        <taxon>Pirellulaceae</taxon>
        <taxon>Novipirellula</taxon>
    </lineage>
</organism>
<dbReference type="RefSeq" id="WP_146592763.1">
    <property type="nucleotide sequence ID" value="NZ_SJPT01000001.1"/>
</dbReference>
<name>A0A5C6CSK1_9BACT</name>
<evidence type="ECO:0000313" key="5">
    <source>
        <dbReference type="EMBL" id="TWU26401.1"/>
    </source>
</evidence>
<evidence type="ECO:0000259" key="4">
    <source>
        <dbReference type="Pfam" id="PF09990"/>
    </source>
</evidence>
<dbReference type="Pfam" id="PF09990">
    <property type="entry name" value="DUF2231"/>
    <property type="match status" value="1"/>
</dbReference>
<dbReference type="InterPro" id="IPR019251">
    <property type="entry name" value="DUF2231_TM"/>
</dbReference>
<sequence length="379" mass="40807" precursor="true">MNTIQSFRVRVSVFVVIATVVNATAFAQSESASDAATRVTVETPEVEVVIVEKEQAGPPRILDDEGRMVNFQRDISPILVAKCLDCHGPEEAKNDFRVDDVDAVMGYIEAEDVESSSLFSDYLTTEDTDMLMPPVSHGGPLTPGELALIRVWISEGAVWPEGTPLVASQVVASAPTSQARVRSLPERVWAFQGYLHPAIVHFPVALLTVGALFVVLGWKWPILGTQIPLACLVLGALSTIVATAMGWSFATEQGYAGWDRIDFDSEIFWHRWSGIILTLLSVALMVAAAISVWKDSPGWTRVWKGGLLVAAVIVGLVGHQGGELSYGKDFYPKAFRVLLGNEGSVTPTVAVEVEAGDTVVLEADGVVEVEIDESASATQ</sequence>
<evidence type="ECO:0000259" key="3">
    <source>
        <dbReference type="Pfam" id="PF07635"/>
    </source>
</evidence>
<protein>
    <submittedName>
        <fullName evidence="5">Planctomycete cytochrome C</fullName>
    </submittedName>
</protein>
<accession>A0A5C6CSK1</accession>
<dbReference type="PANTHER" id="PTHR35889">
    <property type="entry name" value="CYCLOINULO-OLIGOSACCHARIDE FRUCTANOTRANSFERASE-RELATED"/>
    <property type="match status" value="1"/>
</dbReference>
<dbReference type="PANTHER" id="PTHR35889:SF3">
    <property type="entry name" value="F-BOX DOMAIN-CONTAINING PROTEIN"/>
    <property type="match status" value="1"/>
</dbReference>
<keyword evidence="2" id="KW-0732">Signal</keyword>
<feature type="domain" description="DUF2231" evidence="4">
    <location>
        <begin position="195"/>
        <end position="326"/>
    </location>
</feature>
<dbReference type="InterPro" id="IPR011429">
    <property type="entry name" value="Cyt_c_Planctomycete-type"/>
</dbReference>